<evidence type="ECO:0000313" key="1">
    <source>
        <dbReference type="EMBL" id="MBP2381740.1"/>
    </source>
</evidence>
<comment type="caution">
    <text evidence="1">The sequence shown here is derived from an EMBL/GenBank/DDBJ whole genome shotgun (WGS) entry which is preliminary data.</text>
</comment>
<dbReference type="EMBL" id="JAGIOD010000001">
    <property type="protein sequence ID" value="MBP2381740.1"/>
    <property type="molecule type" value="Genomic_DNA"/>
</dbReference>
<reference evidence="1 2" key="1">
    <citation type="submission" date="2021-03" db="EMBL/GenBank/DDBJ databases">
        <title>Sequencing the genomes of 1000 actinobacteria strains.</title>
        <authorList>
            <person name="Klenk H.-P."/>
        </authorList>
    </citation>
    <scope>NUCLEOTIDE SEQUENCE [LARGE SCALE GENOMIC DNA]</scope>
    <source>
        <strain evidence="1 2">DSM 14566</strain>
    </source>
</reference>
<keyword evidence="2" id="KW-1185">Reference proteome</keyword>
<sequence length="56" mass="6000">MAGQALSQVTPVHPHRFRPNPVAAAATAAPTDAPPRCSAPLVCEFQPLPDRNRLRT</sequence>
<accession>A0ABS4WZV0</accession>
<evidence type="ECO:0000313" key="2">
    <source>
        <dbReference type="Proteomes" id="UP001519290"/>
    </source>
</evidence>
<dbReference type="Proteomes" id="UP001519290">
    <property type="component" value="Unassembled WGS sequence"/>
</dbReference>
<dbReference type="RefSeq" id="WP_377782966.1">
    <property type="nucleotide sequence ID" value="NZ_JBHSKB010000001.1"/>
</dbReference>
<gene>
    <name evidence="1" type="ORF">JOF43_001697</name>
</gene>
<proteinExistence type="predicted"/>
<organism evidence="1 2">
    <name type="scientific">Brachybacterium sacelli</name>
    <dbReference type="NCBI Taxonomy" id="173364"/>
    <lineage>
        <taxon>Bacteria</taxon>
        <taxon>Bacillati</taxon>
        <taxon>Actinomycetota</taxon>
        <taxon>Actinomycetes</taxon>
        <taxon>Micrococcales</taxon>
        <taxon>Dermabacteraceae</taxon>
        <taxon>Brachybacterium</taxon>
    </lineage>
</organism>
<protein>
    <submittedName>
        <fullName evidence="1">Uncharacterized protein</fullName>
    </submittedName>
</protein>
<name>A0ABS4WZV0_9MICO</name>